<reference evidence="1 2" key="1">
    <citation type="submission" date="2024-01" db="EMBL/GenBank/DDBJ databases">
        <title>The genomes of 5 underutilized Papilionoideae crops provide insights into root nodulation and disease resistanc.</title>
        <authorList>
            <person name="Jiang F."/>
        </authorList>
    </citation>
    <scope>NUCLEOTIDE SEQUENCE [LARGE SCALE GENOMIC DNA]</scope>
    <source>
        <strain evidence="1">LVBAO_FW01</strain>
        <tissue evidence="1">Leaves</tissue>
    </source>
</reference>
<sequence>MGPLQGSRVCKVPDPLADLATYWVKKKMKYKPTLEEFSYGGAKLGPKMSNLWERQVAYLSNTELKKPYASKTRINWHQH</sequence>
<dbReference type="EMBL" id="JAYMYQ010000005">
    <property type="protein sequence ID" value="KAK7329601.1"/>
    <property type="molecule type" value="Genomic_DNA"/>
</dbReference>
<organism evidence="1 2">
    <name type="scientific">Canavalia gladiata</name>
    <name type="common">Sword bean</name>
    <name type="synonym">Dolichos gladiatus</name>
    <dbReference type="NCBI Taxonomy" id="3824"/>
    <lineage>
        <taxon>Eukaryota</taxon>
        <taxon>Viridiplantae</taxon>
        <taxon>Streptophyta</taxon>
        <taxon>Embryophyta</taxon>
        <taxon>Tracheophyta</taxon>
        <taxon>Spermatophyta</taxon>
        <taxon>Magnoliopsida</taxon>
        <taxon>eudicotyledons</taxon>
        <taxon>Gunneridae</taxon>
        <taxon>Pentapetalae</taxon>
        <taxon>rosids</taxon>
        <taxon>fabids</taxon>
        <taxon>Fabales</taxon>
        <taxon>Fabaceae</taxon>
        <taxon>Papilionoideae</taxon>
        <taxon>50 kb inversion clade</taxon>
        <taxon>NPAAA clade</taxon>
        <taxon>indigoferoid/millettioid clade</taxon>
        <taxon>Phaseoleae</taxon>
        <taxon>Canavalia</taxon>
    </lineage>
</organism>
<keyword evidence="2" id="KW-1185">Reference proteome</keyword>
<name>A0AAN9QBU5_CANGL</name>
<accession>A0AAN9QBU5</accession>
<gene>
    <name evidence="1" type="ORF">VNO77_23771</name>
</gene>
<dbReference type="AlphaFoldDB" id="A0AAN9QBU5"/>
<proteinExistence type="predicted"/>
<dbReference type="Proteomes" id="UP001367508">
    <property type="component" value="Unassembled WGS sequence"/>
</dbReference>
<comment type="caution">
    <text evidence="1">The sequence shown here is derived from an EMBL/GenBank/DDBJ whole genome shotgun (WGS) entry which is preliminary data.</text>
</comment>
<protein>
    <submittedName>
        <fullName evidence="1">Uncharacterized protein</fullName>
    </submittedName>
</protein>
<evidence type="ECO:0000313" key="2">
    <source>
        <dbReference type="Proteomes" id="UP001367508"/>
    </source>
</evidence>
<evidence type="ECO:0000313" key="1">
    <source>
        <dbReference type="EMBL" id="KAK7329601.1"/>
    </source>
</evidence>